<dbReference type="GO" id="GO:0016787">
    <property type="term" value="F:hydrolase activity"/>
    <property type="evidence" value="ECO:0007669"/>
    <property type="project" value="UniProtKB-KW"/>
</dbReference>
<reference evidence="1 2" key="1">
    <citation type="submission" date="2015-05" db="EMBL/GenBank/DDBJ databases">
        <title>Draft genome sequence of Lampropedia sp. CT6, isolated from the microbial mat of a hot water spring, located at Manikaran, India.</title>
        <authorList>
            <person name="Tripathi C."/>
            <person name="Rani P."/>
            <person name="Mahato N.K."/>
            <person name="Lal R."/>
        </authorList>
    </citation>
    <scope>NUCLEOTIDE SEQUENCE [LARGE SCALE GENOMIC DNA]</scope>
    <source>
        <strain evidence="1 2">CT6</strain>
    </source>
</reference>
<dbReference type="InterPro" id="IPR010247">
    <property type="entry name" value="HutG_amidohyd"/>
</dbReference>
<keyword evidence="1" id="KW-0378">Hydrolase</keyword>
<dbReference type="Proteomes" id="UP000050580">
    <property type="component" value="Unassembled WGS sequence"/>
</dbReference>
<dbReference type="InterPro" id="IPR007709">
    <property type="entry name" value="N-FG_amidohydro"/>
</dbReference>
<evidence type="ECO:0000313" key="1">
    <source>
        <dbReference type="EMBL" id="KKW68058.1"/>
    </source>
</evidence>
<name>A0A0U1PZW9_9BURK</name>
<dbReference type="STRING" id="1610491.AAV94_07885"/>
<dbReference type="EMBL" id="LBNQ01000023">
    <property type="protein sequence ID" value="KKW68058.1"/>
    <property type="molecule type" value="Genomic_DNA"/>
</dbReference>
<evidence type="ECO:0000313" key="2">
    <source>
        <dbReference type="Proteomes" id="UP000050580"/>
    </source>
</evidence>
<dbReference type="Gene3D" id="3.40.630.40">
    <property type="entry name" value="Zn-dependent exopeptidases"/>
    <property type="match status" value="1"/>
</dbReference>
<dbReference type="Pfam" id="PF05013">
    <property type="entry name" value="FGase"/>
    <property type="match status" value="1"/>
</dbReference>
<dbReference type="SUPFAM" id="SSF53187">
    <property type="entry name" value="Zn-dependent exopeptidases"/>
    <property type="match status" value="1"/>
</dbReference>
<sequence length="270" mass="30090">MPSTDFYELHQGNQPLLVSIPHLGTRLPEEILATMTEEARVLADTDWHLDQLYAFAKELGYSVLQAKVSRYAIDLNRPPTGESLYPGQTTTGLCPTETFKGQPLYQPGKEPDDAEIARRRQTYWQPYHDALRSELDRIKAQHGQVLLWEAHSIASVLPRLFEGKLPDLNLGTNSGASCAPQVLAAIEQTLNQQSGDVQFSHVVNGRFKGGYITRNYGQPQQGFHAVQLEMAQCLYMNETAPFAYRPDLAKNVQPLLKTMLGSALAQVKAP</sequence>
<comment type="caution">
    <text evidence="1">The sequence shown here is derived from an EMBL/GenBank/DDBJ whole genome shotgun (WGS) entry which is preliminary data.</text>
</comment>
<proteinExistence type="predicted"/>
<gene>
    <name evidence="1" type="ORF">AAV94_07885</name>
</gene>
<dbReference type="PATRIC" id="fig|1610491.3.peg.1676"/>
<dbReference type="NCBIfam" id="TIGR02017">
    <property type="entry name" value="hutG_amidohyd"/>
    <property type="match status" value="1"/>
</dbReference>
<accession>A0A0U1PZW9</accession>
<dbReference type="OrthoDB" id="8716700at2"/>
<organism evidence="1 2">
    <name type="scientific">Lampropedia cohaerens</name>
    <dbReference type="NCBI Taxonomy" id="1610491"/>
    <lineage>
        <taxon>Bacteria</taxon>
        <taxon>Pseudomonadati</taxon>
        <taxon>Pseudomonadota</taxon>
        <taxon>Betaproteobacteria</taxon>
        <taxon>Burkholderiales</taxon>
        <taxon>Comamonadaceae</taxon>
        <taxon>Lampropedia</taxon>
    </lineage>
</organism>
<keyword evidence="2" id="KW-1185">Reference proteome</keyword>
<dbReference type="AlphaFoldDB" id="A0A0U1PZW9"/>
<dbReference type="RefSeq" id="WP_046741760.1">
    <property type="nucleotide sequence ID" value="NZ_LBNQ01000023.1"/>
</dbReference>
<protein>
    <submittedName>
        <fullName evidence="1">N-formylglutamate amidohydrolase</fullName>
    </submittedName>
</protein>